<keyword evidence="4 6" id="KW-0720">Serine protease</keyword>
<evidence type="ECO:0000259" key="8">
    <source>
        <dbReference type="PROSITE" id="PS50240"/>
    </source>
</evidence>
<proteinExistence type="inferred from homology"/>
<gene>
    <name evidence="10" type="primary">LOC113512644</name>
</gene>
<reference evidence="10" key="1">
    <citation type="submission" date="2025-08" db="UniProtKB">
        <authorList>
            <consortium name="RefSeq"/>
        </authorList>
    </citation>
    <scope>IDENTIFICATION</scope>
    <source>
        <tissue evidence="10">Whole larvae</tissue>
    </source>
</reference>
<feature type="domain" description="Peptidase S1" evidence="8">
    <location>
        <begin position="291"/>
        <end position="532"/>
    </location>
</feature>
<evidence type="ECO:0000256" key="6">
    <source>
        <dbReference type="RuleBase" id="RU363034"/>
    </source>
</evidence>
<evidence type="ECO:0000256" key="5">
    <source>
        <dbReference type="ARBA" id="ARBA00023157"/>
    </source>
</evidence>
<accession>A0ABM3MY30</accession>
<dbReference type="InterPro" id="IPR001254">
    <property type="entry name" value="Trypsin_dom"/>
</dbReference>
<keyword evidence="9" id="KW-1185">Reference proteome</keyword>
<keyword evidence="3 6" id="KW-0378">Hydrolase</keyword>
<dbReference type="CDD" id="cd00190">
    <property type="entry name" value="Tryp_SPc"/>
    <property type="match status" value="2"/>
</dbReference>
<dbReference type="SMART" id="SM00020">
    <property type="entry name" value="Tryp_SPc"/>
    <property type="match status" value="2"/>
</dbReference>
<feature type="signal peptide" evidence="7">
    <location>
        <begin position="1"/>
        <end position="15"/>
    </location>
</feature>
<name>A0ABM3MY30_GALME</name>
<evidence type="ECO:0000256" key="1">
    <source>
        <dbReference type="ARBA" id="ARBA00007664"/>
    </source>
</evidence>
<keyword evidence="2 6" id="KW-0645">Protease</keyword>
<dbReference type="Gene3D" id="2.40.10.10">
    <property type="entry name" value="Trypsin-like serine proteases"/>
    <property type="match status" value="2"/>
</dbReference>
<dbReference type="PROSITE" id="PS00134">
    <property type="entry name" value="TRYPSIN_HIS"/>
    <property type="match status" value="2"/>
</dbReference>
<protein>
    <submittedName>
        <fullName evidence="10">Transmembrane protease serine 9-like</fullName>
    </submittedName>
</protein>
<feature type="domain" description="Peptidase S1" evidence="8">
    <location>
        <begin position="23"/>
        <end position="264"/>
    </location>
</feature>
<dbReference type="InterPro" id="IPR033116">
    <property type="entry name" value="TRYPSIN_SER"/>
</dbReference>
<dbReference type="PANTHER" id="PTHR24276">
    <property type="entry name" value="POLYSERASE-RELATED"/>
    <property type="match status" value="1"/>
</dbReference>
<dbReference type="PRINTS" id="PR00722">
    <property type="entry name" value="CHYMOTRYPSIN"/>
</dbReference>
<evidence type="ECO:0000256" key="2">
    <source>
        <dbReference type="ARBA" id="ARBA00022670"/>
    </source>
</evidence>
<organism evidence="9 10">
    <name type="scientific">Galleria mellonella</name>
    <name type="common">Greater wax moth</name>
    <dbReference type="NCBI Taxonomy" id="7137"/>
    <lineage>
        <taxon>Eukaryota</taxon>
        <taxon>Metazoa</taxon>
        <taxon>Ecdysozoa</taxon>
        <taxon>Arthropoda</taxon>
        <taxon>Hexapoda</taxon>
        <taxon>Insecta</taxon>
        <taxon>Pterygota</taxon>
        <taxon>Neoptera</taxon>
        <taxon>Endopterygota</taxon>
        <taxon>Lepidoptera</taxon>
        <taxon>Glossata</taxon>
        <taxon>Ditrysia</taxon>
        <taxon>Pyraloidea</taxon>
        <taxon>Pyralidae</taxon>
        <taxon>Galleriinae</taxon>
        <taxon>Galleria</taxon>
    </lineage>
</organism>
<keyword evidence="5" id="KW-1015">Disulfide bond</keyword>
<dbReference type="InterPro" id="IPR001314">
    <property type="entry name" value="Peptidase_S1A"/>
</dbReference>
<dbReference type="Proteomes" id="UP001652740">
    <property type="component" value="Unplaced"/>
</dbReference>
<dbReference type="InterPro" id="IPR050430">
    <property type="entry name" value="Peptidase_S1"/>
</dbReference>
<sequence>MRAVILLALVSSALAVPQRSSRIVGGSPTTVEQYPYMTNMQYGFLGSIWFQFCGGSLLTSTAVLSAAHCYEGDRPTDWRVLVGTSYASSGGQAIAVSQIIIHENYQSSTIDSDVAVIRLAYSAIFSESVGVARIPGVNYIVPDGANVTAIGWGALAPGGGAPEQLQHVVVNVINQEICTERYDYLRTQPGFQNWPRITDGMLCAGILNVGGKDACQGDSGGPLAHQGDIVVGVTSWGYSCAHDYYPGVNARVSVYSNWIVANPRVVLTMRAVILLALIGAALAVPQRLSRIVGGTPTTVEQYPYMSNMQYLLYGSLWYQFCGGSLLTSTAVLSAAHCYEGDRPTDWRVLVGTSYASSGGQAIAVSQIIIHNAYQSSTADADVAIIRLANSAIFSDSVGVARIPGVNYIVPDGAVVTAIGWGSLTPGGSYPEQLQHVNINVINQEICTERYDYLRSQPGFQHWPRITDGMLCAGILNVGGKDACQGDSGGPLAHDGDIVVGITSWGYGCAHDYYPGVNTRVSVYSDWIVANAS</sequence>
<evidence type="ECO:0000313" key="10">
    <source>
        <dbReference type="RefSeq" id="XP_052756189.1"/>
    </source>
</evidence>
<dbReference type="Pfam" id="PF00089">
    <property type="entry name" value="Trypsin"/>
    <property type="match status" value="2"/>
</dbReference>
<evidence type="ECO:0000256" key="7">
    <source>
        <dbReference type="SAM" id="SignalP"/>
    </source>
</evidence>
<feature type="chain" id="PRO_5046415558" evidence="7">
    <location>
        <begin position="16"/>
        <end position="532"/>
    </location>
</feature>
<keyword evidence="7" id="KW-0732">Signal</keyword>
<dbReference type="InterPro" id="IPR009003">
    <property type="entry name" value="Peptidase_S1_PA"/>
</dbReference>
<dbReference type="RefSeq" id="XP_052756189.1">
    <property type="nucleotide sequence ID" value="XM_052900229.1"/>
</dbReference>
<dbReference type="GeneID" id="113512644"/>
<evidence type="ECO:0000256" key="3">
    <source>
        <dbReference type="ARBA" id="ARBA00022801"/>
    </source>
</evidence>
<dbReference type="InterPro" id="IPR043504">
    <property type="entry name" value="Peptidase_S1_PA_chymotrypsin"/>
</dbReference>
<evidence type="ECO:0000256" key="4">
    <source>
        <dbReference type="ARBA" id="ARBA00022825"/>
    </source>
</evidence>
<dbReference type="PANTHER" id="PTHR24276:SF98">
    <property type="entry name" value="FI18310P1-RELATED"/>
    <property type="match status" value="1"/>
</dbReference>
<dbReference type="InterPro" id="IPR018114">
    <property type="entry name" value="TRYPSIN_HIS"/>
</dbReference>
<dbReference type="PROSITE" id="PS50240">
    <property type="entry name" value="TRYPSIN_DOM"/>
    <property type="match status" value="2"/>
</dbReference>
<comment type="similarity">
    <text evidence="1">Belongs to the peptidase S1 family.</text>
</comment>
<dbReference type="SUPFAM" id="SSF50494">
    <property type="entry name" value="Trypsin-like serine proteases"/>
    <property type="match status" value="2"/>
</dbReference>
<evidence type="ECO:0000313" key="9">
    <source>
        <dbReference type="Proteomes" id="UP001652740"/>
    </source>
</evidence>
<dbReference type="PROSITE" id="PS00135">
    <property type="entry name" value="TRYPSIN_SER"/>
    <property type="match status" value="2"/>
</dbReference>